<evidence type="ECO:0000313" key="7">
    <source>
        <dbReference type="EMBL" id="MBP1042910.1"/>
    </source>
</evidence>
<keyword evidence="6" id="KW-0812">Transmembrane</keyword>
<comment type="caution">
    <text evidence="7">The sequence shown here is derived from an EMBL/GenBank/DDBJ whole genome shotgun (WGS) entry which is preliminary data.</text>
</comment>
<dbReference type="GO" id="GO:0005576">
    <property type="term" value="C:extracellular region"/>
    <property type="evidence" value="ECO:0007669"/>
    <property type="project" value="UniProtKB-SubCell"/>
</dbReference>
<dbReference type="GO" id="GO:0031640">
    <property type="term" value="P:killing of cells of another organism"/>
    <property type="evidence" value="ECO:0007669"/>
    <property type="project" value="UniProtKB-KW"/>
</dbReference>
<evidence type="ECO:0000256" key="2">
    <source>
        <dbReference type="ARBA" id="ARBA00022525"/>
    </source>
</evidence>
<sequence length="88" mass="9330">MRKIIYMLSVVLAGAFLLDYSSPYLVATFGFAAKTANQIVAVINAYGTATFAISLVLAITGAGASVSALVATVYQFIKKKGQKYAVTW</sequence>
<gene>
    <name evidence="7" type="ORF">I6N95_17995</name>
</gene>
<protein>
    <submittedName>
        <fullName evidence="7">Uberolysin/carnocyclin family circular bacteriocin</fullName>
    </submittedName>
</protein>
<keyword evidence="3" id="KW-0929">Antimicrobial</keyword>
<dbReference type="AlphaFoldDB" id="A0A940PDN6"/>
<evidence type="ECO:0000256" key="5">
    <source>
        <dbReference type="ARBA" id="ARBA00023048"/>
    </source>
</evidence>
<evidence type="ECO:0000256" key="4">
    <source>
        <dbReference type="ARBA" id="ARBA00023022"/>
    </source>
</evidence>
<evidence type="ECO:0000256" key="6">
    <source>
        <dbReference type="SAM" id="Phobius"/>
    </source>
</evidence>
<dbReference type="EMBL" id="JAEEGA010000013">
    <property type="protein sequence ID" value="MBP1042910.1"/>
    <property type="molecule type" value="Genomic_DNA"/>
</dbReference>
<feature type="transmembrane region" description="Helical" evidence="6">
    <location>
        <begin position="51"/>
        <end position="74"/>
    </location>
</feature>
<keyword evidence="2" id="KW-0964">Secreted</keyword>
<dbReference type="Pfam" id="PF09221">
    <property type="entry name" value="Bacteriocin_IId"/>
    <property type="match status" value="1"/>
</dbReference>
<evidence type="ECO:0000256" key="3">
    <source>
        <dbReference type="ARBA" id="ARBA00022529"/>
    </source>
</evidence>
<dbReference type="InterPro" id="IPR009086">
    <property type="entry name" value="Bacteriocin_AS48"/>
</dbReference>
<evidence type="ECO:0000313" key="8">
    <source>
        <dbReference type="Proteomes" id="UP000674938"/>
    </source>
</evidence>
<keyword evidence="6" id="KW-1133">Transmembrane helix</keyword>
<dbReference type="Proteomes" id="UP000674938">
    <property type="component" value="Unassembled WGS sequence"/>
</dbReference>
<dbReference type="Gene3D" id="1.20.225.10">
    <property type="entry name" value="Bacteriocin AS-48"/>
    <property type="match status" value="1"/>
</dbReference>
<organism evidence="7 8">
    <name type="scientific">Vagococcus allomyrinae</name>
    <dbReference type="NCBI Taxonomy" id="2794353"/>
    <lineage>
        <taxon>Bacteria</taxon>
        <taxon>Bacillati</taxon>
        <taxon>Bacillota</taxon>
        <taxon>Bacilli</taxon>
        <taxon>Lactobacillales</taxon>
        <taxon>Enterococcaceae</taxon>
        <taxon>Vagococcus</taxon>
    </lineage>
</organism>
<name>A0A940PDN6_9ENTE</name>
<evidence type="ECO:0000256" key="1">
    <source>
        <dbReference type="ARBA" id="ARBA00004613"/>
    </source>
</evidence>
<keyword evidence="4" id="KW-0044">Antibiotic</keyword>
<keyword evidence="6" id="KW-0472">Membrane</keyword>
<dbReference type="InterPro" id="IPR020038">
    <property type="entry name" value="Circ_bacteriocin"/>
</dbReference>
<proteinExistence type="predicted"/>
<keyword evidence="5" id="KW-0078">Bacteriocin</keyword>
<accession>A0A940PDN6</accession>
<comment type="subcellular location">
    <subcellularLocation>
        <location evidence="1">Secreted</location>
    </subcellularLocation>
</comment>
<keyword evidence="8" id="KW-1185">Reference proteome</keyword>
<dbReference type="RefSeq" id="WP_209530607.1">
    <property type="nucleotide sequence ID" value="NZ_JAEEGA010000013.1"/>
</dbReference>
<reference evidence="7" key="1">
    <citation type="submission" date="2020-12" db="EMBL/GenBank/DDBJ databases">
        <title>Vagococcus allomyrinae sp. nov. and Enterococcus lavae sp. nov., isolated from the larvae of Allomyrina dichotoma.</title>
        <authorList>
            <person name="Lee S.D."/>
        </authorList>
    </citation>
    <scope>NUCLEOTIDE SEQUENCE</scope>
    <source>
        <strain evidence="7">BWB3-3</strain>
    </source>
</reference>
<dbReference type="NCBIfam" id="TIGR03651">
    <property type="entry name" value="circ_ocin_uber"/>
    <property type="match status" value="1"/>
</dbReference>
<dbReference type="GO" id="GO:0042742">
    <property type="term" value="P:defense response to bacterium"/>
    <property type="evidence" value="ECO:0007669"/>
    <property type="project" value="UniProtKB-KW"/>
</dbReference>